<feature type="region of interest" description="Disordered" evidence="1">
    <location>
        <begin position="1598"/>
        <end position="1617"/>
    </location>
</feature>
<feature type="region of interest" description="Disordered" evidence="1">
    <location>
        <begin position="37"/>
        <end position="160"/>
    </location>
</feature>
<accession>A0A250X7P2</accession>
<evidence type="ECO:0000256" key="1">
    <source>
        <dbReference type="SAM" id="MobiDB-lite"/>
    </source>
</evidence>
<feature type="region of interest" description="Disordered" evidence="1">
    <location>
        <begin position="1440"/>
        <end position="1483"/>
    </location>
</feature>
<reference evidence="2 3" key="1">
    <citation type="submission" date="2017-08" db="EMBL/GenBank/DDBJ databases">
        <title>Acidophilic green algal genome provides insights into adaptation to an acidic environment.</title>
        <authorList>
            <person name="Hirooka S."/>
            <person name="Hirose Y."/>
            <person name="Kanesaki Y."/>
            <person name="Higuchi S."/>
            <person name="Fujiwara T."/>
            <person name="Onuma R."/>
            <person name="Era A."/>
            <person name="Ohbayashi R."/>
            <person name="Uzuka A."/>
            <person name="Nozaki H."/>
            <person name="Yoshikawa H."/>
            <person name="Miyagishima S.Y."/>
        </authorList>
    </citation>
    <scope>NUCLEOTIDE SEQUENCE [LARGE SCALE GENOMIC DNA]</scope>
    <source>
        <strain evidence="2 3">NIES-2499</strain>
    </source>
</reference>
<keyword evidence="3" id="KW-1185">Reference proteome</keyword>
<dbReference type="EMBL" id="BEGY01000035">
    <property type="protein sequence ID" value="GAX78780.1"/>
    <property type="molecule type" value="Genomic_DNA"/>
</dbReference>
<feature type="compositionally biased region" description="Pro residues" evidence="1">
    <location>
        <begin position="1388"/>
        <end position="1397"/>
    </location>
</feature>
<feature type="region of interest" description="Disordered" evidence="1">
    <location>
        <begin position="206"/>
        <end position="226"/>
    </location>
</feature>
<feature type="compositionally biased region" description="Low complexity" evidence="1">
    <location>
        <begin position="1608"/>
        <end position="1617"/>
    </location>
</feature>
<feature type="region of interest" description="Disordered" evidence="1">
    <location>
        <begin position="763"/>
        <end position="784"/>
    </location>
</feature>
<dbReference type="STRING" id="1157962.A0A250X7P2"/>
<sequence>MPVDENEEGLTFLDESDAAVQQLRDLSSVLEERLKTRQAPLSQLPAPPRPSAFTTEADRRLLSTSPSRHFANKPFPSAVDRLPGHTPHAYSFSRTSTSLAGEGGGALKPPPATADSTRSSTGPPPTAGSIGIRFSYMPRGQARSRSSSPDRSAWSPPKRPSALSLEIKDAAAACAAPRVRAQAAAASAATLGLDPYGEPLPLVLPTSKGSTARTHHSSSRNITPSTSPFIQQPAAQIWSAAVPTLAATQRPGQRKYVQLFHTAKSSRVGELSNFKKEMEDIDLEIKQYVSAFKYDLNLPDAALHLQTVWRARGPRLLLKRFTALRTHCLRRRTAQYFVPLLQLVRAPFHARHRLMHRCLEEWREIMSLKLDLYRKLIAKLKASMIDVRDSQSPNHLWRLCTAPGQDPWKANLNLGRLVSNIILSQAPWRKMKLYFHQWLNSVRAMLSQRQKGSDVLASMESKRSRERVHNAFRFWFRYAIVQVSERLQVDPPLFRPRMPEWEKWYYEHNRTRELEGRIEILHKDFRLRYCLQWWHLFTSRNIKMRKCWISAAADQIEGVMRHGMSAFKANWRYSKYRKLTRAAVFRAWLHITKRNVEVRKLALQVEKTTRRSIMAQCMRRLRQWQRASSLISTAATIHIWQRRTLALGPMCAWMGDGVQMLFVLTWQRWKQAAVSRIRFKTFLTGHLELQTRRSLDLSFKAWRKVTYQRVETRKLATKRATKQLSDLIKQERELGAENGGTLVKWSAMVRQSPKTVQRLSVQSVAAESSRPDTPGSTILSSVEPAHSTAINGMVPEGDRNASIADAVEPANVTTDAAGNNAPPSFVPHVVRTLAPFTEDVIEDDGLGSSVQQLLLDHWGDNYIVLPPLSESGERDIGELHLPPDVFTVTYEEVLEAAVKATVQAFDDDVEDIWVTAGDFPMNHNWRPLIGRVKMMQEHDVSTVGMSDMRIGKLLEHLLELDGPFTPGHNNKQLVLDVYRRIEVDMYQRVELAHGSTGKMWLEQPEPDPTIWQRLIGLRYTLLEPSPDFIGHFIDIRSVPLFEEVLPIKIFLMRERSSCSAPPELELEPSGATTTSSTSNRVAVAAFTTLKASSRFHGLAPLEAEASMYAEEKRIHARHAKDDAVMSEDDRTLMLLYKMGEAEQILETCLCAMLNLGFDMITPMYRVLKKKLTSSRLPPMLKGDYLVKVLKAAIVHDHNYMHANMLYRGNRDRVITMGVELQDKAWAVHYHRPEFTLTYPNVKPIRAVGEEGRGTHHDKSDEDSEEEQLKPFEGPAFKTASNAEGAAAAVDPASKLPRGAAGQVPMSPSKATAGVVPSTSLGAQAMPVTCVRTAAAKLPHALTIPAAPLAALNTFTPAPKALPAPSVSTISRSELIKLQLTTPNMTSPKAPPRSPPVMSPARQRLMARVRKDAWRPGGNRMARKDMSMSLSLGITTSCNGSMRYRSRNTSVSGAGNKSPGCSIPNSPTRFASPEHLGSPPLPPPSVSTRLAALKADIVGASGMDPGASPSRSAAALADTYAWFPGGRLFPSVQDVNLAETPTMMDIEHASGQLVRESLPVFFGLPMLPAVIFSTWGEPGGPAAVAAAAAAMAEEEAAALAEEELKLPEEPSGPLIHSN</sequence>
<feature type="region of interest" description="Disordered" evidence="1">
    <location>
        <begin position="1382"/>
        <end position="1401"/>
    </location>
</feature>
<gene>
    <name evidence="2" type="ORF">CEUSTIGMA_g6217.t1</name>
</gene>
<dbReference type="Proteomes" id="UP000232323">
    <property type="component" value="Unassembled WGS sequence"/>
</dbReference>
<proteinExistence type="predicted"/>
<protein>
    <submittedName>
        <fullName evidence="2">Uncharacterized protein</fullName>
    </submittedName>
</protein>
<evidence type="ECO:0000313" key="2">
    <source>
        <dbReference type="EMBL" id="GAX78780.1"/>
    </source>
</evidence>
<organism evidence="2 3">
    <name type="scientific">Chlamydomonas eustigma</name>
    <dbReference type="NCBI Taxonomy" id="1157962"/>
    <lineage>
        <taxon>Eukaryota</taxon>
        <taxon>Viridiplantae</taxon>
        <taxon>Chlorophyta</taxon>
        <taxon>core chlorophytes</taxon>
        <taxon>Chlorophyceae</taxon>
        <taxon>CS clade</taxon>
        <taxon>Chlamydomonadales</taxon>
        <taxon>Chlamydomonadaceae</taxon>
        <taxon>Chlamydomonas</taxon>
    </lineage>
</organism>
<evidence type="ECO:0000313" key="3">
    <source>
        <dbReference type="Proteomes" id="UP000232323"/>
    </source>
</evidence>
<name>A0A250X7P2_9CHLO</name>
<feature type="compositionally biased region" description="Low complexity" evidence="1">
    <location>
        <begin position="143"/>
        <end position="156"/>
    </location>
</feature>
<comment type="caution">
    <text evidence="2">The sequence shown here is derived from an EMBL/GenBank/DDBJ whole genome shotgun (WGS) entry which is preliminary data.</text>
</comment>
<dbReference type="OrthoDB" id="547375at2759"/>